<accession>A0ABU0J503</accession>
<sequence length="198" mass="20635">MTAQASRPAAALSEAALRDQTIFRTLLRGLSFPGRVVPLPALAQAPEPLCPALSGLMLGLLDQDAGLWLSPGLDCSPVRAFLIHRASVRFVTTPREAAIAAIGDPADLPGLDDFHPGEPACPERSTTVLLRVPALTGGPAIALRGPGIETSAVLAPRGLSAGFWGEWARNHARYPLGIDLIMTDGIGLAGLPRSVGQE</sequence>
<evidence type="ECO:0000313" key="1">
    <source>
        <dbReference type="EMBL" id="MDQ0469338.1"/>
    </source>
</evidence>
<reference evidence="1 2" key="1">
    <citation type="submission" date="2023-07" db="EMBL/GenBank/DDBJ databases">
        <title>Genomic Encyclopedia of Type Strains, Phase IV (KMG-IV): sequencing the most valuable type-strain genomes for metagenomic binning, comparative biology and taxonomic classification.</title>
        <authorList>
            <person name="Goeker M."/>
        </authorList>
    </citation>
    <scope>NUCLEOTIDE SEQUENCE [LARGE SCALE GENOMIC DNA]</scope>
    <source>
        <strain evidence="1 2">DSM 19619</strain>
    </source>
</reference>
<protein>
    <submittedName>
        <fullName evidence="1">Alpha-D-ribose 1-methylphosphonate 5-triphosphate synthase subunit PhnH</fullName>
        <ecNumber evidence="1">2.7.8.37</ecNumber>
    </submittedName>
</protein>
<comment type="caution">
    <text evidence="1">The sequence shown here is derived from an EMBL/GenBank/DDBJ whole genome shotgun (WGS) entry which is preliminary data.</text>
</comment>
<dbReference type="GO" id="GO:0061693">
    <property type="term" value="F:alpha-D-ribose 1-methylphosphonate 5-triphosphate synthase activity"/>
    <property type="evidence" value="ECO:0007669"/>
    <property type="project" value="UniProtKB-EC"/>
</dbReference>
<dbReference type="NCBIfam" id="TIGR03292">
    <property type="entry name" value="PhnH_redo"/>
    <property type="match status" value="1"/>
</dbReference>
<keyword evidence="2" id="KW-1185">Reference proteome</keyword>
<dbReference type="Proteomes" id="UP001242480">
    <property type="component" value="Unassembled WGS sequence"/>
</dbReference>
<dbReference type="Pfam" id="PF05845">
    <property type="entry name" value="PhnH"/>
    <property type="match status" value="1"/>
</dbReference>
<keyword evidence="1" id="KW-0808">Transferase</keyword>
<dbReference type="PIRSF" id="PIRSF020680">
    <property type="entry name" value="PhnH"/>
    <property type="match status" value="1"/>
</dbReference>
<dbReference type="SUPFAM" id="SSF159709">
    <property type="entry name" value="PhnH-like"/>
    <property type="match status" value="1"/>
</dbReference>
<dbReference type="InterPro" id="IPR008772">
    <property type="entry name" value="Phosphonate_metab_PhnH"/>
</dbReference>
<dbReference type="EMBL" id="JAUSVX010000003">
    <property type="protein sequence ID" value="MDQ0469338.1"/>
    <property type="molecule type" value="Genomic_DNA"/>
</dbReference>
<proteinExistence type="predicted"/>
<dbReference type="InterPro" id="IPR038058">
    <property type="entry name" value="PhnH-like_sp"/>
</dbReference>
<dbReference type="Gene3D" id="3.40.50.11310">
    <property type="entry name" value="Bacterial phosphonate metabolism protein PhnH"/>
    <property type="match status" value="1"/>
</dbReference>
<evidence type="ECO:0000313" key="2">
    <source>
        <dbReference type="Proteomes" id="UP001242480"/>
    </source>
</evidence>
<name>A0ABU0J503_9HYPH</name>
<dbReference type="RefSeq" id="WP_307271926.1">
    <property type="nucleotide sequence ID" value="NZ_JAUSVX010000003.1"/>
</dbReference>
<organism evidence="1 2">
    <name type="scientific">Labrys wisconsinensis</name>
    <dbReference type="NCBI Taxonomy" id="425677"/>
    <lineage>
        <taxon>Bacteria</taxon>
        <taxon>Pseudomonadati</taxon>
        <taxon>Pseudomonadota</taxon>
        <taxon>Alphaproteobacteria</taxon>
        <taxon>Hyphomicrobiales</taxon>
        <taxon>Xanthobacteraceae</taxon>
        <taxon>Labrys</taxon>
    </lineage>
</organism>
<dbReference type="EC" id="2.7.8.37" evidence="1"/>
<gene>
    <name evidence="1" type="ORF">QO011_002349</name>
</gene>